<dbReference type="Gene3D" id="6.10.250.1760">
    <property type="match status" value="1"/>
</dbReference>
<dbReference type="GO" id="GO:0003824">
    <property type="term" value="F:catalytic activity"/>
    <property type="evidence" value="ECO:0007669"/>
    <property type="project" value="UniProtKB-ARBA"/>
</dbReference>
<dbReference type="Ensembl" id="ENSDCDT00010058256.1">
    <property type="protein sequence ID" value="ENSDCDP00010047993.1"/>
    <property type="gene ID" value="ENSDCDG00010028939.1"/>
</dbReference>
<proteinExistence type="predicted"/>
<name>A0AAY4DRG9_9TELE</name>
<evidence type="ECO:0000259" key="1">
    <source>
        <dbReference type="Pfam" id="PF16484"/>
    </source>
</evidence>
<sequence length="84" mass="9178">MAEAHQAVGFQFTVRPDGIDLHLSREVLKHIYLSGHRAVPRRAGLPVSAACRVPTEVCALLPFIAIAIFLEVSEPPSCTMHPYA</sequence>
<accession>A0AAY4DRG9</accession>
<evidence type="ECO:0000313" key="2">
    <source>
        <dbReference type="Ensembl" id="ENSDCDP00010047993.1"/>
    </source>
</evidence>
<dbReference type="GeneTree" id="ENSGT00990000211111"/>
<dbReference type="Proteomes" id="UP000694580">
    <property type="component" value="Chromosome 17"/>
</dbReference>
<dbReference type="AlphaFoldDB" id="A0AAY4DRG9"/>
<reference evidence="2 3" key="1">
    <citation type="submission" date="2020-06" db="EMBL/GenBank/DDBJ databases">
        <authorList>
            <consortium name="Wellcome Sanger Institute Data Sharing"/>
        </authorList>
    </citation>
    <scope>NUCLEOTIDE SEQUENCE [LARGE SCALE GENOMIC DNA]</scope>
</reference>
<feature type="domain" description="Carnitine O-palmitoyltransferase N-terminal" evidence="1">
    <location>
        <begin position="1"/>
        <end position="42"/>
    </location>
</feature>
<reference evidence="2" key="2">
    <citation type="submission" date="2025-08" db="UniProtKB">
        <authorList>
            <consortium name="Ensembl"/>
        </authorList>
    </citation>
    <scope>IDENTIFICATION</scope>
</reference>
<evidence type="ECO:0000313" key="3">
    <source>
        <dbReference type="Proteomes" id="UP000694580"/>
    </source>
</evidence>
<reference evidence="2" key="3">
    <citation type="submission" date="2025-09" db="UniProtKB">
        <authorList>
            <consortium name="Ensembl"/>
        </authorList>
    </citation>
    <scope>IDENTIFICATION</scope>
</reference>
<dbReference type="Pfam" id="PF16484">
    <property type="entry name" value="CPT_N"/>
    <property type="match status" value="1"/>
</dbReference>
<protein>
    <recommendedName>
        <fullName evidence="1">Carnitine O-palmitoyltransferase N-terminal domain-containing protein</fullName>
    </recommendedName>
</protein>
<keyword evidence="3" id="KW-1185">Reference proteome</keyword>
<organism evidence="2 3">
    <name type="scientific">Denticeps clupeoides</name>
    <name type="common">denticle herring</name>
    <dbReference type="NCBI Taxonomy" id="299321"/>
    <lineage>
        <taxon>Eukaryota</taxon>
        <taxon>Metazoa</taxon>
        <taxon>Chordata</taxon>
        <taxon>Craniata</taxon>
        <taxon>Vertebrata</taxon>
        <taxon>Euteleostomi</taxon>
        <taxon>Actinopterygii</taxon>
        <taxon>Neopterygii</taxon>
        <taxon>Teleostei</taxon>
        <taxon>Clupei</taxon>
        <taxon>Clupeiformes</taxon>
        <taxon>Denticipitoidei</taxon>
        <taxon>Denticipitidae</taxon>
        <taxon>Denticeps</taxon>
    </lineage>
</organism>
<dbReference type="InterPro" id="IPR032476">
    <property type="entry name" value="CPT_N"/>
</dbReference>